<dbReference type="Pfam" id="PF03740">
    <property type="entry name" value="PdxJ"/>
    <property type="match status" value="1"/>
</dbReference>
<evidence type="ECO:0000256" key="4">
    <source>
        <dbReference type="ARBA" id="ARBA00022722"/>
    </source>
</evidence>
<comment type="function">
    <text evidence="10">Single strand-specific metallo-endoribonuclease involved in late-stage 70S ribosome quality control and in maturation of the 3' terminus of the 16S rRNA.</text>
</comment>
<dbReference type="InterPro" id="IPR002036">
    <property type="entry name" value="YbeY"/>
</dbReference>
<dbReference type="RefSeq" id="WP_337833430.1">
    <property type="nucleotide sequence ID" value="NZ_JACHEO010000006.1"/>
</dbReference>
<proteinExistence type="inferred from homology"/>
<dbReference type="Pfam" id="PF02130">
    <property type="entry name" value="YbeY"/>
    <property type="match status" value="1"/>
</dbReference>
<keyword evidence="3 11" id="KW-0808">Transferase</keyword>
<evidence type="ECO:0000256" key="9">
    <source>
        <dbReference type="ARBA" id="ARBA00023096"/>
    </source>
</evidence>
<dbReference type="NCBIfam" id="TIGR00559">
    <property type="entry name" value="pdxJ"/>
    <property type="match status" value="1"/>
</dbReference>
<dbReference type="GO" id="GO:0004222">
    <property type="term" value="F:metalloendopeptidase activity"/>
    <property type="evidence" value="ECO:0007669"/>
    <property type="project" value="InterPro"/>
</dbReference>
<feature type="binding site" evidence="10">
    <location>
        <position position="117"/>
    </location>
    <ligand>
        <name>Zn(2+)</name>
        <dbReference type="ChEBI" id="CHEBI:29105"/>
        <note>catalytic</note>
    </ligand>
</feature>
<dbReference type="PROSITE" id="PS01306">
    <property type="entry name" value="UPF0054"/>
    <property type="match status" value="1"/>
</dbReference>
<comment type="catalytic activity">
    <reaction evidence="11">
        <text>3-amino-2-oxopropyl phosphate + 1-deoxy-D-xylulose 5-phosphate = pyridoxine 5'-phosphate + phosphate + 2 H2O + H(+)</text>
        <dbReference type="Rhea" id="RHEA:15265"/>
        <dbReference type="ChEBI" id="CHEBI:15377"/>
        <dbReference type="ChEBI" id="CHEBI:15378"/>
        <dbReference type="ChEBI" id="CHEBI:43474"/>
        <dbReference type="ChEBI" id="CHEBI:57279"/>
        <dbReference type="ChEBI" id="CHEBI:57792"/>
        <dbReference type="ChEBI" id="CHEBI:58589"/>
        <dbReference type="EC" id="2.6.99.2"/>
    </reaction>
</comment>
<dbReference type="EC" id="2.6.99.2" evidence="11"/>
<dbReference type="InterPro" id="IPR023091">
    <property type="entry name" value="MetalPrtase_cat_dom_sf_prd"/>
</dbReference>
<comment type="caution">
    <text evidence="12">The sequence shown here is derived from an EMBL/GenBank/DDBJ whole genome shotgun (WGS) entry which is preliminary data.</text>
</comment>
<evidence type="ECO:0000313" key="13">
    <source>
        <dbReference type="Proteomes" id="UP000539642"/>
    </source>
</evidence>
<keyword evidence="5 10" id="KW-0479">Metal-binding</keyword>
<feature type="binding site" evidence="11">
    <location>
        <position position="347"/>
    </location>
    <ligand>
        <name>3-amino-2-oxopropyl phosphate</name>
        <dbReference type="ChEBI" id="CHEBI:57279"/>
    </ligand>
</feature>
<sequence>MPVALSINHPRAAVLVNRRRLRRLTEQLLRECDAGGYTVSLHLVADAEIQELNRRYRHKDQPTNVLSFPFADGIDPALAELPVAELGDIVISLDTAGREAREFGQSFDHRLLWLVTHGLLHLLGYDHERSPAEEQRMQAREEELLARLTTHRRTPMPSLAINVDHVATIRQARGTIEPDPVAAAAICELAGASGIVVHLREDRRHIQDRDVLLLRQTVKTRLNLEMGANREIINFALDLRPDLVTLVPEKRQELTTEGGLNVIAQKRKLAQTIKSMASRDIPVSIFIDPDPAQIQAANDIGATYVEIHTGRYCDAATELARDQEFQLVAAAVEEACRIGLRVNAGHGLDYRNTAPIAALEGIDELSIGHAIISRSVYTGLNHAVREMLTIIREARY</sequence>
<dbReference type="UniPathway" id="UPA00244">
    <property type="reaction ID" value="UER00313"/>
</dbReference>
<keyword evidence="7 10" id="KW-0378">Hydrolase</keyword>
<organism evidence="12 13">
    <name type="scientific">Desulfoprunum benzoelyticum</name>
    <dbReference type="NCBI Taxonomy" id="1506996"/>
    <lineage>
        <taxon>Bacteria</taxon>
        <taxon>Pseudomonadati</taxon>
        <taxon>Thermodesulfobacteriota</taxon>
        <taxon>Desulfobulbia</taxon>
        <taxon>Desulfobulbales</taxon>
        <taxon>Desulfobulbaceae</taxon>
        <taxon>Desulfoprunum</taxon>
    </lineage>
</organism>
<keyword evidence="4 10" id="KW-0540">Nuclease</keyword>
<dbReference type="AlphaFoldDB" id="A0A840UYI4"/>
<dbReference type="SUPFAM" id="SSF63892">
    <property type="entry name" value="Pyridoxine 5'-phosphate synthase"/>
    <property type="match status" value="1"/>
</dbReference>
<comment type="subcellular location">
    <subcellularLocation>
        <location evidence="10">Cytoplasm</location>
    </subcellularLocation>
</comment>
<comment type="cofactor">
    <cofactor evidence="10">
        <name>Zn(2+)</name>
        <dbReference type="ChEBI" id="CHEBI:29105"/>
    </cofactor>
    <text evidence="10">Binds 1 zinc ion.</text>
</comment>
<feature type="binding site" evidence="11">
    <location>
        <position position="205"/>
    </location>
    <ligand>
        <name>1-deoxy-D-xylulose 5-phosphate</name>
        <dbReference type="ChEBI" id="CHEBI:57792"/>
    </ligand>
</feature>
<keyword evidence="9 11" id="KW-0664">Pyridoxine biosynthesis</keyword>
<evidence type="ECO:0000256" key="7">
    <source>
        <dbReference type="ARBA" id="ARBA00022801"/>
    </source>
</evidence>
<dbReference type="HAMAP" id="MF_00279">
    <property type="entry name" value="PdxJ"/>
    <property type="match status" value="1"/>
</dbReference>
<dbReference type="GO" id="GO:0005829">
    <property type="term" value="C:cytosol"/>
    <property type="evidence" value="ECO:0007669"/>
    <property type="project" value="TreeGrafter"/>
</dbReference>
<feature type="binding site" evidence="11">
    <location>
        <position position="200"/>
    </location>
    <ligand>
        <name>1-deoxy-D-xylulose 5-phosphate</name>
        <dbReference type="ChEBI" id="CHEBI:57792"/>
    </ligand>
</feature>
<feature type="active site" description="Proton donor" evidence="11">
    <location>
        <position position="346"/>
    </location>
</feature>
<keyword evidence="6 10" id="KW-0255">Endonuclease</keyword>
<accession>A0A840UYI4</accession>
<dbReference type="NCBIfam" id="TIGR00043">
    <property type="entry name" value="rRNA maturation RNase YbeY"/>
    <property type="match status" value="1"/>
</dbReference>
<feature type="active site" description="Proton acceptor" evidence="11">
    <location>
        <position position="198"/>
    </location>
</feature>
<evidence type="ECO:0000256" key="5">
    <source>
        <dbReference type="ARBA" id="ARBA00022723"/>
    </source>
</evidence>
<comment type="similarity">
    <text evidence="1 10">Belongs to the endoribonuclease YbeY family.</text>
</comment>
<protein>
    <recommendedName>
        <fullName evidence="10 11">Multifunctional fusion protein</fullName>
    </recommendedName>
    <domain>
        <recommendedName>
            <fullName evidence="11">Pyridoxine 5'-phosphate synthase</fullName>
            <shortName evidence="11">PNP synthase</shortName>
            <ecNumber evidence="11">2.6.99.2</ecNumber>
        </recommendedName>
    </domain>
    <domain>
        <recommendedName>
            <fullName evidence="10">Endoribonuclease YbeY</fullName>
            <ecNumber evidence="10">3.1.-.-</ecNumber>
        </recommendedName>
    </domain>
</protein>
<dbReference type="GO" id="GO:0008615">
    <property type="term" value="P:pyridoxine biosynthetic process"/>
    <property type="evidence" value="ECO:0007669"/>
    <property type="project" value="UniProtKB-UniRule"/>
</dbReference>
<dbReference type="Gene3D" id="3.20.20.70">
    <property type="entry name" value="Aldolase class I"/>
    <property type="match status" value="1"/>
</dbReference>
<dbReference type="GO" id="GO:0006364">
    <property type="term" value="P:rRNA processing"/>
    <property type="evidence" value="ECO:0007669"/>
    <property type="project" value="UniProtKB-UniRule"/>
</dbReference>
<comment type="function">
    <text evidence="11">Catalyzes the complicated ring closure reaction between the two acyclic compounds 1-deoxy-D-xylulose-5-phosphate (DXP) and 3-amino-2-oxopropyl phosphate (1-amino-acetone-3-phosphate or AAP) to form pyridoxine 5'-phosphate (PNP) and inorganic phosphate.</text>
</comment>
<reference evidence="12 13" key="1">
    <citation type="submission" date="2020-08" db="EMBL/GenBank/DDBJ databases">
        <title>Genomic Encyclopedia of Type Strains, Phase IV (KMG-IV): sequencing the most valuable type-strain genomes for metagenomic binning, comparative biology and taxonomic classification.</title>
        <authorList>
            <person name="Goeker M."/>
        </authorList>
    </citation>
    <scope>NUCLEOTIDE SEQUENCE [LARGE SCALE GENOMIC DNA]</scope>
    <source>
        <strain evidence="12 13">DSM 28570</strain>
    </source>
</reference>
<keyword evidence="8 10" id="KW-0862">Zinc</keyword>
<comment type="similarity">
    <text evidence="11">Belongs to the PNP synthase family.</text>
</comment>
<keyword evidence="13" id="KW-1185">Reference proteome</keyword>
<evidence type="ECO:0000256" key="3">
    <source>
        <dbReference type="ARBA" id="ARBA00022679"/>
    </source>
</evidence>
<dbReference type="GO" id="GO:0004521">
    <property type="term" value="F:RNA endonuclease activity"/>
    <property type="evidence" value="ECO:0007669"/>
    <property type="project" value="UniProtKB-UniRule"/>
</dbReference>
<dbReference type="GO" id="GO:0033856">
    <property type="term" value="F:pyridoxine 5'-phosphate synthase activity"/>
    <property type="evidence" value="ECO:0007669"/>
    <property type="project" value="UniProtKB-UniRule"/>
</dbReference>
<evidence type="ECO:0000313" key="12">
    <source>
        <dbReference type="EMBL" id="MBB5347718.1"/>
    </source>
</evidence>
<dbReference type="GO" id="GO:0008270">
    <property type="term" value="F:zinc ion binding"/>
    <property type="evidence" value="ECO:0007669"/>
    <property type="project" value="UniProtKB-UniRule"/>
</dbReference>
<dbReference type="InterPro" id="IPR036130">
    <property type="entry name" value="Pyridoxine-5'_phos_synth"/>
</dbReference>
<dbReference type="EC" id="3.1.-.-" evidence="10"/>
<dbReference type="Proteomes" id="UP000539642">
    <property type="component" value="Unassembled WGS sequence"/>
</dbReference>
<gene>
    <name evidence="11" type="primary">pdxJ</name>
    <name evidence="10" type="synonym">ybeY</name>
    <name evidence="12" type="ORF">HNQ81_001442</name>
</gene>
<feature type="binding site" evidence="10">
    <location>
        <position position="121"/>
    </location>
    <ligand>
        <name>Zn(2+)</name>
        <dbReference type="ChEBI" id="CHEBI:29105"/>
        <note>catalytic</note>
    </ligand>
</feature>
<keyword evidence="10" id="KW-0698">rRNA processing</keyword>
<feature type="binding site" evidence="10">
    <location>
        <position position="127"/>
    </location>
    <ligand>
        <name>Zn(2+)</name>
        <dbReference type="ChEBI" id="CHEBI:29105"/>
        <note>catalytic</note>
    </ligand>
</feature>
<dbReference type="SUPFAM" id="SSF55486">
    <property type="entry name" value="Metalloproteases ('zincins'), catalytic domain"/>
    <property type="match status" value="1"/>
</dbReference>
<dbReference type="PANTHER" id="PTHR30456:SF0">
    <property type="entry name" value="PYRIDOXINE 5'-PHOSPHATE SYNTHASE"/>
    <property type="match status" value="1"/>
</dbReference>
<evidence type="ECO:0000256" key="1">
    <source>
        <dbReference type="ARBA" id="ARBA00010875"/>
    </source>
</evidence>
<feature type="binding site" evidence="11">
    <location>
        <position position="173"/>
    </location>
    <ligand>
        <name>3-amino-2-oxopropyl phosphate</name>
        <dbReference type="ChEBI" id="CHEBI:57279"/>
    </ligand>
</feature>
<dbReference type="Gene3D" id="3.40.390.30">
    <property type="entry name" value="Metalloproteases ('zincins'), catalytic domain"/>
    <property type="match status" value="1"/>
</dbReference>
<comment type="pathway">
    <text evidence="11">Cofactor biosynthesis; pyridoxine 5'-phosphate biosynthesis; pyridoxine 5'-phosphate from D-erythrose 4-phosphate: step 5/5.</text>
</comment>
<comment type="subunit">
    <text evidence="11">Homooctamer; tetramer of dimers.</text>
</comment>
<dbReference type="NCBIfam" id="NF003625">
    <property type="entry name" value="PRK05265.1-3"/>
    <property type="match status" value="1"/>
</dbReference>
<feature type="binding site" evidence="11">
    <location>
        <begin position="368"/>
        <end position="369"/>
    </location>
    <ligand>
        <name>3-amino-2-oxopropyl phosphate</name>
        <dbReference type="ChEBI" id="CHEBI:57279"/>
    </ligand>
</feature>
<dbReference type="InterPro" id="IPR020549">
    <property type="entry name" value="YbeY_CS"/>
</dbReference>
<dbReference type="EMBL" id="JACHEO010000006">
    <property type="protein sequence ID" value="MBB5347718.1"/>
    <property type="molecule type" value="Genomic_DNA"/>
</dbReference>
<feature type="binding site" evidence="11">
    <location>
        <position position="162"/>
    </location>
    <ligand>
        <name>3-amino-2-oxopropyl phosphate</name>
        <dbReference type="ChEBI" id="CHEBI:57279"/>
    </ligand>
</feature>
<name>A0A840UYI4_9BACT</name>
<evidence type="ECO:0000256" key="6">
    <source>
        <dbReference type="ARBA" id="ARBA00022759"/>
    </source>
</evidence>
<dbReference type="InterPro" id="IPR004569">
    <property type="entry name" value="PyrdxlP_synth_PdxJ"/>
</dbReference>
<evidence type="ECO:0000256" key="2">
    <source>
        <dbReference type="ARBA" id="ARBA00022490"/>
    </source>
</evidence>
<dbReference type="HAMAP" id="MF_00009">
    <property type="entry name" value="Endoribonucl_YbeY"/>
    <property type="match status" value="1"/>
</dbReference>
<evidence type="ECO:0000256" key="10">
    <source>
        <dbReference type="HAMAP-Rule" id="MF_00009"/>
    </source>
</evidence>
<dbReference type="PANTHER" id="PTHR30456">
    <property type="entry name" value="PYRIDOXINE 5'-PHOSPHATE SYNTHASE"/>
    <property type="match status" value="1"/>
</dbReference>
<keyword evidence="2 10" id="KW-0963">Cytoplasm</keyword>
<keyword evidence="10" id="KW-0690">Ribosome biogenesis</keyword>
<dbReference type="InterPro" id="IPR013785">
    <property type="entry name" value="Aldolase_TIM"/>
</dbReference>
<feature type="active site" description="Proton acceptor" evidence="11">
    <location>
        <position position="225"/>
    </location>
</feature>
<dbReference type="CDD" id="cd00003">
    <property type="entry name" value="PNPsynthase"/>
    <property type="match status" value="1"/>
</dbReference>
<feature type="binding site" evidence="11">
    <location>
        <begin position="164"/>
        <end position="165"/>
    </location>
    <ligand>
        <name>1-deoxy-D-xylulose 5-phosphate</name>
        <dbReference type="ChEBI" id="CHEBI:57792"/>
    </ligand>
</feature>
<evidence type="ECO:0000256" key="11">
    <source>
        <dbReference type="HAMAP-Rule" id="MF_00279"/>
    </source>
</evidence>
<feature type="binding site" evidence="11">
    <location>
        <position position="255"/>
    </location>
    <ligand>
        <name>1-deoxy-D-xylulose 5-phosphate</name>
        <dbReference type="ChEBI" id="CHEBI:57792"/>
    </ligand>
</feature>
<dbReference type="NCBIfam" id="NF003627">
    <property type="entry name" value="PRK05265.1-5"/>
    <property type="match status" value="1"/>
</dbReference>
<evidence type="ECO:0000256" key="8">
    <source>
        <dbReference type="ARBA" id="ARBA00022833"/>
    </source>
</evidence>
<feature type="site" description="Transition state stabilizer" evidence="11">
    <location>
        <position position="306"/>
    </location>
</feature>